<protein>
    <recommendedName>
        <fullName evidence="7">DUF4443 domain-containing protein</fullName>
    </recommendedName>
</protein>
<accession>A8MA79</accession>
<dbReference type="GO" id="GO:0006412">
    <property type="term" value="P:translation"/>
    <property type="evidence" value="ECO:0007669"/>
    <property type="project" value="UniProtKB-KW"/>
</dbReference>
<reference evidence="5 6" key="1">
    <citation type="submission" date="2007-10" db="EMBL/GenBank/DDBJ databases">
        <title>Complete sequence of Caldivirga maquilingensis IC-167.</title>
        <authorList>
            <consortium name="US DOE Joint Genome Institute"/>
            <person name="Copeland A."/>
            <person name="Lucas S."/>
            <person name="Lapidus A."/>
            <person name="Barry K."/>
            <person name="Glavina del Rio T."/>
            <person name="Dalin E."/>
            <person name="Tice H."/>
            <person name="Pitluck S."/>
            <person name="Saunders E."/>
            <person name="Brettin T."/>
            <person name="Bruce D."/>
            <person name="Detter J.C."/>
            <person name="Han C."/>
            <person name="Schmutz J."/>
            <person name="Larimer F."/>
            <person name="Land M."/>
            <person name="Hauser L."/>
            <person name="Kyrpides N."/>
            <person name="Ivanova N."/>
            <person name="Biddle J.F."/>
            <person name="Zhang Z."/>
            <person name="Fitz-Gibbon S.T."/>
            <person name="Lowe T.M."/>
            <person name="Saltikov C."/>
            <person name="House C.H."/>
            <person name="Richardson P."/>
        </authorList>
    </citation>
    <scope>NUCLEOTIDE SEQUENCE [LARGE SCALE GENOMIC DNA]</scope>
    <source>
        <strain evidence="6">ATCC 700844 / DSM 13496 / JCM 10307 / IC-167</strain>
    </source>
</reference>
<dbReference type="STRING" id="397948.Cmaq_0162"/>
<sequence>MDTEDSLIIMLTLRLRGRMGRYHLVDLLGIGEGVIKDRLRELKESGLIQTSRSGSILTNDGVRELNKSLSGYGIVNIQEVDLTPVFGRKYNYCVMGGLVKWSSGISIIELRDIGVKNGGDAVLIMHVNCTSVDIPLTDLTIEKFSLELASRIKSTYPCGTYVIAVCGRTLYYSLRGLIEIAKAVSMVQLNHGLN</sequence>
<dbReference type="AlphaFoldDB" id="A8MA79"/>
<dbReference type="Gene3D" id="3.30.1360.30">
    <property type="entry name" value="GAD-like domain"/>
    <property type="match status" value="1"/>
</dbReference>
<dbReference type="Gene3D" id="1.10.10.10">
    <property type="entry name" value="Winged helix-like DNA-binding domain superfamily/Winged helix DNA-binding domain"/>
    <property type="match status" value="1"/>
</dbReference>
<evidence type="ECO:0000256" key="1">
    <source>
        <dbReference type="ARBA" id="ARBA00022598"/>
    </source>
</evidence>
<dbReference type="GeneID" id="5709328"/>
<dbReference type="InterPro" id="IPR036388">
    <property type="entry name" value="WH-like_DNA-bd_sf"/>
</dbReference>
<organism evidence="5 6">
    <name type="scientific">Caldivirga maquilingensis (strain ATCC 700844 / DSM 13496 / JCM 10307 / IC-167)</name>
    <dbReference type="NCBI Taxonomy" id="397948"/>
    <lineage>
        <taxon>Archaea</taxon>
        <taxon>Thermoproteota</taxon>
        <taxon>Thermoprotei</taxon>
        <taxon>Thermoproteales</taxon>
        <taxon>Thermoproteaceae</taxon>
        <taxon>Caldivirga</taxon>
    </lineage>
</organism>
<dbReference type="SUPFAM" id="SSF55261">
    <property type="entry name" value="GAD domain-like"/>
    <property type="match status" value="1"/>
</dbReference>
<dbReference type="HOGENOM" id="CLU_1418760_0_0_2"/>
<dbReference type="SUPFAM" id="SSF46785">
    <property type="entry name" value="Winged helix' DNA-binding domain"/>
    <property type="match status" value="1"/>
</dbReference>
<dbReference type="eggNOG" id="arCOG02103">
    <property type="taxonomic scope" value="Archaea"/>
</dbReference>
<evidence type="ECO:0000313" key="6">
    <source>
        <dbReference type="Proteomes" id="UP000001137"/>
    </source>
</evidence>
<keyword evidence="3" id="KW-0067">ATP-binding</keyword>
<dbReference type="RefSeq" id="WP_012185231.1">
    <property type="nucleotide sequence ID" value="NC_009954.1"/>
</dbReference>
<keyword evidence="6" id="KW-1185">Reference proteome</keyword>
<dbReference type="GO" id="GO:0005737">
    <property type="term" value="C:cytoplasm"/>
    <property type="evidence" value="ECO:0007669"/>
    <property type="project" value="InterPro"/>
</dbReference>
<proteinExistence type="predicted"/>
<dbReference type="InterPro" id="IPR004115">
    <property type="entry name" value="GAD-like_sf"/>
</dbReference>
<dbReference type="OrthoDB" id="26657at2157"/>
<gene>
    <name evidence="5" type="ordered locus">Cmaq_0162</name>
</gene>
<dbReference type="GO" id="GO:0005524">
    <property type="term" value="F:ATP binding"/>
    <property type="evidence" value="ECO:0007669"/>
    <property type="project" value="UniProtKB-KW"/>
</dbReference>
<evidence type="ECO:0000256" key="4">
    <source>
        <dbReference type="ARBA" id="ARBA00022917"/>
    </source>
</evidence>
<name>A8MA79_CALMQ</name>
<keyword evidence="2" id="KW-0547">Nucleotide-binding</keyword>
<dbReference type="EMBL" id="CP000852">
    <property type="protein sequence ID" value="ABW01011.1"/>
    <property type="molecule type" value="Genomic_DNA"/>
</dbReference>
<dbReference type="Proteomes" id="UP000001137">
    <property type="component" value="Chromosome"/>
</dbReference>
<dbReference type="KEGG" id="cma:Cmaq_0162"/>
<evidence type="ECO:0000313" key="5">
    <source>
        <dbReference type="EMBL" id="ABW01011.1"/>
    </source>
</evidence>
<evidence type="ECO:0000256" key="2">
    <source>
        <dbReference type="ARBA" id="ARBA00022741"/>
    </source>
</evidence>
<keyword evidence="4" id="KW-0648">Protein biosynthesis</keyword>
<keyword evidence="1" id="KW-0436">Ligase</keyword>
<evidence type="ECO:0000256" key="3">
    <source>
        <dbReference type="ARBA" id="ARBA00022840"/>
    </source>
</evidence>
<dbReference type="InterPro" id="IPR036390">
    <property type="entry name" value="WH_DNA-bd_sf"/>
</dbReference>
<evidence type="ECO:0008006" key="7">
    <source>
        <dbReference type="Google" id="ProtNLM"/>
    </source>
</evidence>
<dbReference type="GO" id="GO:0004812">
    <property type="term" value="F:aminoacyl-tRNA ligase activity"/>
    <property type="evidence" value="ECO:0007669"/>
    <property type="project" value="InterPro"/>
</dbReference>